<evidence type="ECO:0008006" key="4">
    <source>
        <dbReference type="Google" id="ProtNLM"/>
    </source>
</evidence>
<reference evidence="2" key="1">
    <citation type="submission" date="2022-06" db="EMBL/GenBank/DDBJ databases">
        <title>Whole genome shotgun sequencing (WGS) of Rathayibacter sp. ZW T2_19, isolated from stored onions (Allium cepa).</title>
        <authorList>
            <person name="Stoll D.A."/>
            <person name="Huch M."/>
        </authorList>
    </citation>
    <scope>NUCLEOTIDE SEQUENCE</scope>
    <source>
        <strain evidence="2">ZW T2_19</strain>
    </source>
</reference>
<comment type="caution">
    <text evidence="2">The sequence shown here is derived from an EMBL/GenBank/DDBJ whole genome shotgun (WGS) entry which is preliminary data.</text>
</comment>
<gene>
    <name evidence="2" type="ORF">NB037_18455</name>
</gene>
<dbReference type="Proteomes" id="UP001155240">
    <property type="component" value="Unassembled WGS sequence"/>
</dbReference>
<dbReference type="AlphaFoldDB" id="A0A9X2E4T7"/>
<keyword evidence="1" id="KW-1133">Transmembrane helix</keyword>
<keyword evidence="1" id="KW-0472">Membrane</keyword>
<keyword evidence="1" id="KW-0812">Transmembrane</keyword>
<evidence type="ECO:0000313" key="3">
    <source>
        <dbReference type="Proteomes" id="UP001155240"/>
    </source>
</evidence>
<dbReference type="EMBL" id="JAMRYM010000150">
    <property type="protein sequence ID" value="MCM6764401.1"/>
    <property type="molecule type" value="Genomic_DNA"/>
</dbReference>
<evidence type="ECO:0000313" key="2">
    <source>
        <dbReference type="EMBL" id="MCM6764401.1"/>
    </source>
</evidence>
<organism evidence="2 3">
    <name type="scientific">Rathayibacter rubneri</name>
    <dbReference type="NCBI Taxonomy" id="2950106"/>
    <lineage>
        <taxon>Bacteria</taxon>
        <taxon>Bacillati</taxon>
        <taxon>Actinomycetota</taxon>
        <taxon>Actinomycetes</taxon>
        <taxon>Micrococcales</taxon>
        <taxon>Microbacteriaceae</taxon>
        <taxon>Rathayibacter</taxon>
    </lineage>
</organism>
<proteinExistence type="predicted"/>
<evidence type="ECO:0000256" key="1">
    <source>
        <dbReference type="SAM" id="Phobius"/>
    </source>
</evidence>
<dbReference type="Gene3D" id="1.10.10.10">
    <property type="entry name" value="Winged helix-like DNA-binding domain superfamily/Winged helix DNA-binding domain"/>
    <property type="match status" value="1"/>
</dbReference>
<dbReference type="InterPro" id="IPR036388">
    <property type="entry name" value="WH-like_DNA-bd_sf"/>
</dbReference>
<accession>A0A9X2E4T7</accession>
<feature type="transmembrane region" description="Helical" evidence="1">
    <location>
        <begin position="213"/>
        <end position="238"/>
    </location>
</feature>
<sequence length="347" mass="36607">MHDPLADAERFDAVAAAVADPVRRYLWRRADAATADAVLGLTLGVLRERRIGPPDPVAKSLAVARALLRSSLRAQRRQSLLAQRLALVEPPQLQSDEESRVVHERVRLVLSRVAESDAEPLRLWAWDGLDPHAIGIVLGMPEEEASIQLARGRARMADALRQPGAPEVGAELRGLLRSIDPAAALPPLSGADLSTVLSGADRDDAAPRRRSPWLIAGVGALAVAAIASLLLPLAFALATSSARLASTSNGCPTDPAAALGEAQVAFRAEVRSIDEGTVTLRVIERYRGDIGDSVTVSTPRGAPSAWETGIDYLVAADAESLLGCGLTGPSSPELTELYRDAFEGAGV</sequence>
<keyword evidence="3" id="KW-1185">Reference proteome</keyword>
<protein>
    <recommendedName>
        <fullName evidence="4">DNA-directed RNA polymerase specialized sigma subunit, sigma24 family</fullName>
    </recommendedName>
</protein>
<name>A0A9X2E4T7_9MICO</name>
<dbReference type="RefSeq" id="WP_251948386.1">
    <property type="nucleotide sequence ID" value="NZ_JAMRYM010000150.1"/>
</dbReference>